<evidence type="ECO:0000256" key="1">
    <source>
        <dbReference type="SAM" id="Phobius"/>
    </source>
</evidence>
<keyword evidence="1" id="KW-1133">Transmembrane helix</keyword>
<protein>
    <submittedName>
        <fullName evidence="2">CLUMA_CG006360, isoform A</fullName>
    </submittedName>
</protein>
<feature type="transmembrane region" description="Helical" evidence="1">
    <location>
        <begin position="89"/>
        <end position="110"/>
    </location>
</feature>
<dbReference type="AlphaFoldDB" id="A0A1J1I1Y0"/>
<organism evidence="2 3">
    <name type="scientific">Clunio marinus</name>
    <dbReference type="NCBI Taxonomy" id="568069"/>
    <lineage>
        <taxon>Eukaryota</taxon>
        <taxon>Metazoa</taxon>
        <taxon>Ecdysozoa</taxon>
        <taxon>Arthropoda</taxon>
        <taxon>Hexapoda</taxon>
        <taxon>Insecta</taxon>
        <taxon>Pterygota</taxon>
        <taxon>Neoptera</taxon>
        <taxon>Endopterygota</taxon>
        <taxon>Diptera</taxon>
        <taxon>Nematocera</taxon>
        <taxon>Chironomoidea</taxon>
        <taxon>Chironomidae</taxon>
        <taxon>Clunio</taxon>
    </lineage>
</organism>
<evidence type="ECO:0000313" key="2">
    <source>
        <dbReference type="EMBL" id="CRK92838.1"/>
    </source>
</evidence>
<name>A0A1J1I1Y0_9DIPT</name>
<keyword evidence="1" id="KW-0812">Transmembrane</keyword>
<dbReference type="EMBL" id="CVRI01000035">
    <property type="protein sequence ID" value="CRK92838.1"/>
    <property type="molecule type" value="Genomic_DNA"/>
</dbReference>
<keyword evidence="3" id="KW-1185">Reference proteome</keyword>
<accession>A0A1J1I1Y0</accession>
<dbReference type="Proteomes" id="UP000183832">
    <property type="component" value="Unassembled WGS sequence"/>
</dbReference>
<reference evidence="2 3" key="1">
    <citation type="submission" date="2015-04" db="EMBL/GenBank/DDBJ databases">
        <authorList>
            <person name="Syromyatnikov M.Y."/>
            <person name="Popov V.N."/>
        </authorList>
    </citation>
    <scope>NUCLEOTIDE SEQUENCE [LARGE SCALE GENOMIC DNA]</scope>
</reference>
<proteinExistence type="predicted"/>
<evidence type="ECO:0000313" key="3">
    <source>
        <dbReference type="Proteomes" id="UP000183832"/>
    </source>
</evidence>
<keyword evidence="1" id="KW-0472">Membrane</keyword>
<sequence>MQGNEIINKNTIKMLYRKKREKEKKISIPHFPIIIYVLFLLNKHSTEENIIAQKSQTRSFNKERIKSEASKKNERCISIQSVAASKNDLFPRICLLFLGICLVLQCINGASAGQFYSMNSPLDHDVEYSHLHTQMLLSLYKTHKEKTNPKAYCIQK</sequence>
<gene>
    <name evidence="2" type="ORF">CLUMA_CG006360</name>
</gene>